<evidence type="ECO:0000256" key="1">
    <source>
        <dbReference type="SAM" id="MobiDB-lite"/>
    </source>
</evidence>
<feature type="compositionally biased region" description="Basic and acidic residues" evidence="1">
    <location>
        <begin position="282"/>
        <end position="307"/>
    </location>
</feature>
<organism evidence="2 3">
    <name type="scientific">Choiromyces venosus 120613-1</name>
    <dbReference type="NCBI Taxonomy" id="1336337"/>
    <lineage>
        <taxon>Eukaryota</taxon>
        <taxon>Fungi</taxon>
        <taxon>Dikarya</taxon>
        <taxon>Ascomycota</taxon>
        <taxon>Pezizomycotina</taxon>
        <taxon>Pezizomycetes</taxon>
        <taxon>Pezizales</taxon>
        <taxon>Tuberaceae</taxon>
        <taxon>Choiromyces</taxon>
    </lineage>
</organism>
<feature type="compositionally biased region" description="Polar residues" evidence="1">
    <location>
        <begin position="146"/>
        <end position="173"/>
    </location>
</feature>
<dbReference type="OrthoDB" id="5415394at2759"/>
<feature type="compositionally biased region" description="Polar residues" evidence="1">
    <location>
        <begin position="1"/>
        <end position="13"/>
    </location>
</feature>
<name>A0A3N4IZ91_9PEZI</name>
<feature type="region of interest" description="Disordered" evidence="1">
    <location>
        <begin position="281"/>
        <end position="307"/>
    </location>
</feature>
<keyword evidence="3" id="KW-1185">Reference proteome</keyword>
<dbReference type="EMBL" id="ML120541">
    <property type="protein sequence ID" value="RPA90098.1"/>
    <property type="molecule type" value="Genomic_DNA"/>
</dbReference>
<dbReference type="AlphaFoldDB" id="A0A3N4IZ91"/>
<feature type="compositionally biased region" description="Polar residues" evidence="1">
    <location>
        <begin position="187"/>
        <end position="200"/>
    </location>
</feature>
<proteinExistence type="predicted"/>
<feature type="region of interest" description="Disordered" evidence="1">
    <location>
        <begin position="221"/>
        <end position="240"/>
    </location>
</feature>
<feature type="compositionally biased region" description="Basic and acidic residues" evidence="1">
    <location>
        <begin position="14"/>
        <end position="28"/>
    </location>
</feature>
<dbReference type="Proteomes" id="UP000276215">
    <property type="component" value="Unassembled WGS sequence"/>
</dbReference>
<feature type="region of interest" description="Disordered" evidence="1">
    <location>
        <begin position="135"/>
        <end position="200"/>
    </location>
</feature>
<dbReference type="STRING" id="1336337.A0A3N4IZ91"/>
<evidence type="ECO:0000313" key="3">
    <source>
        <dbReference type="Proteomes" id="UP000276215"/>
    </source>
</evidence>
<gene>
    <name evidence="2" type="ORF">L873DRAFT_1848971</name>
</gene>
<feature type="region of interest" description="Disordered" evidence="1">
    <location>
        <begin position="1"/>
        <end position="44"/>
    </location>
</feature>
<evidence type="ECO:0000313" key="2">
    <source>
        <dbReference type="EMBL" id="RPA90098.1"/>
    </source>
</evidence>
<accession>A0A3N4IZ91</accession>
<reference evidence="2 3" key="1">
    <citation type="journal article" date="2018" name="Nat. Ecol. Evol.">
        <title>Pezizomycetes genomes reveal the molecular basis of ectomycorrhizal truffle lifestyle.</title>
        <authorList>
            <person name="Murat C."/>
            <person name="Payen T."/>
            <person name="Noel B."/>
            <person name="Kuo A."/>
            <person name="Morin E."/>
            <person name="Chen J."/>
            <person name="Kohler A."/>
            <person name="Krizsan K."/>
            <person name="Balestrini R."/>
            <person name="Da Silva C."/>
            <person name="Montanini B."/>
            <person name="Hainaut M."/>
            <person name="Levati E."/>
            <person name="Barry K.W."/>
            <person name="Belfiori B."/>
            <person name="Cichocki N."/>
            <person name="Clum A."/>
            <person name="Dockter R.B."/>
            <person name="Fauchery L."/>
            <person name="Guy J."/>
            <person name="Iotti M."/>
            <person name="Le Tacon F."/>
            <person name="Lindquist E.A."/>
            <person name="Lipzen A."/>
            <person name="Malagnac F."/>
            <person name="Mello A."/>
            <person name="Molinier V."/>
            <person name="Miyauchi S."/>
            <person name="Poulain J."/>
            <person name="Riccioni C."/>
            <person name="Rubini A."/>
            <person name="Sitrit Y."/>
            <person name="Splivallo R."/>
            <person name="Traeger S."/>
            <person name="Wang M."/>
            <person name="Zifcakova L."/>
            <person name="Wipf D."/>
            <person name="Zambonelli A."/>
            <person name="Paolocci F."/>
            <person name="Nowrousian M."/>
            <person name="Ottonello S."/>
            <person name="Baldrian P."/>
            <person name="Spatafora J.W."/>
            <person name="Henrissat B."/>
            <person name="Nagy L.G."/>
            <person name="Aury J.M."/>
            <person name="Wincker P."/>
            <person name="Grigoriev I.V."/>
            <person name="Bonfante P."/>
            <person name="Martin F.M."/>
        </authorList>
    </citation>
    <scope>NUCLEOTIDE SEQUENCE [LARGE SCALE GENOMIC DNA]</scope>
    <source>
        <strain evidence="2 3">120613-1</strain>
    </source>
</reference>
<protein>
    <submittedName>
        <fullName evidence="2">Uncharacterized protein</fullName>
    </submittedName>
</protein>
<sequence length="307" mass="33347">MNTGSSSSGNSAREQAEEGRHATSREGHQPTPENPAVGNPAAHAILSPHRQLAHDTREKIEHTVSIFPRLAEQCEEYLTQETQHVADAYSGGVTNGHPVEAQKLIEESIARMETFHNDMLNRWPALRAGRRRAISGPSLRHPAPGSSGQAVGSSALTAHQQQEQPQSTPSGLQPGTRPPVIFVAVNPPSQTGESGTVATRPEQAQQQYRSWAVLPAVPENNPTEHGMMDPRAGVTATSQPLDRRATWGAAADTMGIPESPAVTRVRRSLNLTYVVGALRSPGESKRMKVKDLWKRARDRLRKPDPNP</sequence>